<dbReference type="AlphaFoldDB" id="A0A8H5GSZ0"/>
<feature type="compositionally biased region" description="Polar residues" evidence="1">
    <location>
        <begin position="295"/>
        <end position="309"/>
    </location>
</feature>
<organism evidence="2 3">
    <name type="scientific">Tetrapyrgos nigripes</name>
    <dbReference type="NCBI Taxonomy" id="182062"/>
    <lineage>
        <taxon>Eukaryota</taxon>
        <taxon>Fungi</taxon>
        <taxon>Dikarya</taxon>
        <taxon>Basidiomycota</taxon>
        <taxon>Agaricomycotina</taxon>
        <taxon>Agaricomycetes</taxon>
        <taxon>Agaricomycetidae</taxon>
        <taxon>Agaricales</taxon>
        <taxon>Marasmiineae</taxon>
        <taxon>Marasmiaceae</taxon>
        <taxon>Tetrapyrgos</taxon>
    </lineage>
</organism>
<proteinExistence type="predicted"/>
<reference evidence="2 3" key="1">
    <citation type="journal article" date="2020" name="ISME J.">
        <title>Uncovering the hidden diversity of litter-decomposition mechanisms in mushroom-forming fungi.</title>
        <authorList>
            <person name="Floudas D."/>
            <person name="Bentzer J."/>
            <person name="Ahren D."/>
            <person name="Johansson T."/>
            <person name="Persson P."/>
            <person name="Tunlid A."/>
        </authorList>
    </citation>
    <scope>NUCLEOTIDE SEQUENCE [LARGE SCALE GENOMIC DNA]</scope>
    <source>
        <strain evidence="2 3">CBS 291.85</strain>
    </source>
</reference>
<evidence type="ECO:0000313" key="2">
    <source>
        <dbReference type="EMBL" id="KAF5370394.1"/>
    </source>
</evidence>
<dbReference type="Proteomes" id="UP000559256">
    <property type="component" value="Unassembled WGS sequence"/>
</dbReference>
<gene>
    <name evidence="2" type="ORF">D9758_006981</name>
</gene>
<accession>A0A8H5GSZ0</accession>
<name>A0A8H5GSZ0_9AGAR</name>
<dbReference type="OrthoDB" id="3127843at2759"/>
<comment type="caution">
    <text evidence="2">The sequence shown here is derived from an EMBL/GenBank/DDBJ whole genome shotgun (WGS) entry which is preliminary data.</text>
</comment>
<feature type="compositionally biased region" description="Polar residues" evidence="1">
    <location>
        <begin position="79"/>
        <end position="88"/>
    </location>
</feature>
<feature type="compositionally biased region" description="Low complexity" evidence="1">
    <location>
        <begin position="99"/>
        <end position="109"/>
    </location>
</feature>
<protein>
    <submittedName>
        <fullName evidence="2">Uncharacterized protein</fullName>
    </submittedName>
</protein>
<dbReference type="Pfam" id="PF14223">
    <property type="entry name" value="Retrotran_gag_2"/>
    <property type="match status" value="1"/>
</dbReference>
<evidence type="ECO:0000313" key="3">
    <source>
        <dbReference type="Proteomes" id="UP000559256"/>
    </source>
</evidence>
<keyword evidence="3" id="KW-1185">Reference proteome</keyword>
<feature type="region of interest" description="Disordered" evidence="1">
    <location>
        <begin position="282"/>
        <end position="315"/>
    </location>
</feature>
<feature type="compositionally biased region" description="Low complexity" evidence="1">
    <location>
        <begin position="282"/>
        <end position="294"/>
    </location>
</feature>
<sequence length="434" mass="47522">MAQILSRISSNTLYTAVPELNGTNWNLWSEMTYMKNAGYSHILFTLCPGTVVDTPAASAPGTSAGGTTSAPRAPGGTGSTVACSSTAATDEALPHQPDSDSTTTTSATSKGDGPVVSKYDIKQWDTDNDKAMGAIKLRVNTDICQDIKGLMTARKMWRQLARDFGKASTAEVFNDFKRLLNISIPHNTHPGPALEKILTLFKKMEATEGEVKIPVMLKAMSFFLKCPSRYNNLVEKETTDTINNLGQTNFKTTIWEGKDITSSRLQANCLTAIKHKLSNPNFNQQQQQPQHQNNGRSGSGTNSQNQGNPNWKGKGKAKPYLCHGACTGKQAQGKKGQVHMAQGGISAMAHTIPSVQDVHHPFFHETEKKFDTFFPATKLAINLAHDMDIKPSASTSHTPSHTLIERLFNNIHSQSWSDGWGTNSENQKWNDWTQ</sequence>
<dbReference type="EMBL" id="JAACJM010000011">
    <property type="protein sequence ID" value="KAF5370394.1"/>
    <property type="molecule type" value="Genomic_DNA"/>
</dbReference>
<feature type="compositionally biased region" description="Low complexity" evidence="1">
    <location>
        <begin position="58"/>
        <end position="71"/>
    </location>
</feature>
<evidence type="ECO:0000256" key="1">
    <source>
        <dbReference type="SAM" id="MobiDB-lite"/>
    </source>
</evidence>
<feature type="region of interest" description="Disordered" evidence="1">
    <location>
        <begin position="58"/>
        <end position="113"/>
    </location>
</feature>